<keyword evidence="1 3" id="KW-0547">Nucleotide-binding</keyword>
<dbReference type="PANTHER" id="PTHR22683">
    <property type="entry name" value="SPORULATION PROTEIN RELATED"/>
    <property type="match status" value="1"/>
</dbReference>
<reference evidence="8 9" key="1">
    <citation type="submission" date="2017-03" db="EMBL/GenBank/DDBJ databases">
        <title>Draft genome sequence of Streptomyces scabrisporus NF3, endophyte isolated from Amphipterygium adstringens.</title>
        <authorList>
            <person name="Vazquez M."/>
            <person name="Ceapa C.D."/>
            <person name="Rodriguez Luna D."/>
            <person name="Sanchez Esquivel S."/>
        </authorList>
    </citation>
    <scope>NUCLEOTIDE SEQUENCE [LARGE SCALE GENOMIC DNA]</scope>
    <source>
        <strain evidence="8 9">NF3</strain>
    </source>
</reference>
<evidence type="ECO:0000259" key="6">
    <source>
        <dbReference type="PROSITE" id="PS50053"/>
    </source>
</evidence>
<evidence type="ECO:0000256" key="4">
    <source>
        <dbReference type="SAM" id="MobiDB-lite"/>
    </source>
</evidence>
<evidence type="ECO:0000256" key="3">
    <source>
        <dbReference type="PROSITE-ProRule" id="PRU00289"/>
    </source>
</evidence>
<accession>A0A1T3NTR7</accession>
<dbReference type="InterPro" id="IPR002543">
    <property type="entry name" value="FtsK_dom"/>
</dbReference>
<feature type="binding site" evidence="3">
    <location>
        <begin position="1040"/>
        <end position="1047"/>
    </location>
    <ligand>
        <name>ATP</name>
        <dbReference type="ChEBI" id="CHEBI:30616"/>
    </ligand>
</feature>
<evidence type="ECO:0000313" key="9">
    <source>
        <dbReference type="Proteomes" id="UP000190037"/>
    </source>
</evidence>
<dbReference type="EMBL" id="MWQN01000001">
    <property type="protein sequence ID" value="OPC80229.1"/>
    <property type="molecule type" value="Genomic_DNA"/>
</dbReference>
<dbReference type="InterPro" id="IPR003593">
    <property type="entry name" value="AAA+_ATPase"/>
</dbReference>
<feature type="compositionally biased region" description="Basic and acidic residues" evidence="4">
    <location>
        <begin position="160"/>
        <end position="178"/>
    </location>
</feature>
<dbReference type="STRING" id="159449.B4N89_04055"/>
<feature type="region of interest" description="Disordered" evidence="4">
    <location>
        <begin position="159"/>
        <end position="186"/>
    </location>
</feature>
<feature type="domain" description="FtsK" evidence="7">
    <location>
        <begin position="665"/>
        <end position="857"/>
    </location>
</feature>
<feature type="domain" description="Ubiquitin-like" evidence="6">
    <location>
        <begin position="1"/>
        <end position="74"/>
    </location>
</feature>
<dbReference type="SUPFAM" id="SSF52540">
    <property type="entry name" value="P-loop containing nucleoside triphosphate hydrolases"/>
    <property type="match status" value="3"/>
</dbReference>
<keyword evidence="5" id="KW-0812">Transmembrane</keyword>
<proteinExistence type="predicted"/>
<feature type="domain" description="FtsK" evidence="7">
    <location>
        <begin position="1023"/>
        <end position="1216"/>
    </location>
</feature>
<keyword evidence="9" id="KW-1185">Reference proteome</keyword>
<protein>
    <recommendedName>
        <fullName evidence="10">Cell division protein FtsK</fullName>
    </recommendedName>
</protein>
<comment type="caution">
    <text evidence="8">The sequence shown here is derived from an EMBL/GenBank/DDBJ whole genome shotgun (WGS) entry which is preliminary data.</text>
</comment>
<evidence type="ECO:0000256" key="2">
    <source>
        <dbReference type="ARBA" id="ARBA00022840"/>
    </source>
</evidence>
<dbReference type="GO" id="GO:0003677">
    <property type="term" value="F:DNA binding"/>
    <property type="evidence" value="ECO:0007669"/>
    <property type="project" value="InterPro"/>
</dbReference>
<dbReference type="CDD" id="cd01127">
    <property type="entry name" value="TrwB_TraG_TraD_VirD4"/>
    <property type="match status" value="1"/>
</dbReference>
<evidence type="ECO:0000259" key="7">
    <source>
        <dbReference type="PROSITE" id="PS50901"/>
    </source>
</evidence>
<organism evidence="8 9">
    <name type="scientific">Embleya scabrispora</name>
    <dbReference type="NCBI Taxonomy" id="159449"/>
    <lineage>
        <taxon>Bacteria</taxon>
        <taxon>Bacillati</taxon>
        <taxon>Actinomycetota</taxon>
        <taxon>Actinomycetes</taxon>
        <taxon>Kitasatosporales</taxon>
        <taxon>Streptomycetaceae</taxon>
        <taxon>Embleya</taxon>
    </lineage>
</organism>
<dbReference type="PROSITE" id="PS50901">
    <property type="entry name" value="FTSK"/>
    <property type="match status" value="2"/>
</dbReference>
<dbReference type="CDD" id="cd00060">
    <property type="entry name" value="FHA"/>
    <property type="match status" value="1"/>
</dbReference>
<dbReference type="eggNOG" id="COG1674">
    <property type="taxonomic scope" value="Bacteria"/>
</dbReference>
<dbReference type="InterPro" id="IPR027417">
    <property type="entry name" value="P-loop_NTPase"/>
</dbReference>
<dbReference type="InterPro" id="IPR050206">
    <property type="entry name" value="FtsK/SpoIIIE/SftA"/>
</dbReference>
<evidence type="ECO:0000313" key="8">
    <source>
        <dbReference type="EMBL" id="OPC80229.1"/>
    </source>
</evidence>
<dbReference type="PROSITE" id="PS50053">
    <property type="entry name" value="UBIQUITIN_2"/>
    <property type="match status" value="1"/>
</dbReference>
<dbReference type="Pfam" id="PF01580">
    <property type="entry name" value="FtsK_SpoIIIE"/>
    <property type="match status" value="2"/>
</dbReference>
<keyword evidence="5" id="KW-0472">Membrane</keyword>
<name>A0A1T3NTR7_9ACTN</name>
<dbReference type="InterPro" id="IPR000626">
    <property type="entry name" value="Ubiquitin-like_dom"/>
</dbReference>
<dbReference type="SMART" id="SM00382">
    <property type="entry name" value="AAA"/>
    <property type="match status" value="3"/>
</dbReference>
<dbReference type="Gene3D" id="3.40.50.300">
    <property type="entry name" value="P-loop containing nucleotide triphosphate hydrolases"/>
    <property type="match status" value="4"/>
</dbReference>
<dbReference type="RefSeq" id="WP_078974490.1">
    <property type="nucleotide sequence ID" value="NZ_MWQN01000001.1"/>
</dbReference>
<feature type="transmembrane region" description="Helical" evidence="5">
    <location>
        <begin position="260"/>
        <end position="276"/>
    </location>
</feature>
<dbReference type="GO" id="GO:0005524">
    <property type="term" value="F:ATP binding"/>
    <property type="evidence" value="ECO:0007669"/>
    <property type="project" value="UniProtKB-UniRule"/>
</dbReference>
<keyword evidence="5" id="KW-1133">Transmembrane helix</keyword>
<dbReference type="OrthoDB" id="9807790at2"/>
<feature type="binding site" evidence="3">
    <location>
        <begin position="683"/>
        <end position="690"/>
    </location>
    <ligand>
        <name>ATP</name>
        <dbReference type="ChEBI" id="CHEBI:30616"/>
    </ligand>
</feature>
<gene>
    <name evidence="8" type="ORF">B4N89_04055</name>
</gene>
<sequence>MRLTITVSEPARGRRESILVDAPAESTVRDLLEHLADTHDLGAPGLPCRLAATVLDPDEALSACGIREGSELTLGAAPAEPPPCPDPPLVELHLAAGPGAGRIWPLPMGTYDIGSAPECAIRIDEPGVPAHGIRVMVGPNGKVRVAAPAGSEVRLGRVYRTKEDTPERPVDPKEKEFADEPPPDPEAPIVDEVAWDLGVGLTVGPVLLRPAAPFDAGADIVPSADGAGLDFNRPPRIVEPVQGGRFRIPTRPRGSFRQPFPMLVTLAPMLLGLVMVKVFHSYFFLIFAIFSPIMALANWISSRRSGRKQFVKDLAAYRVRKAEVLAEVAASTEVERQGRVDAIPDPSTTGLFATGPGQRLWERRRVDPDHLVLRVGTSAHTSLNEVEDPDSQSLERRASWTVPDVPTAVDLPQQGVLGVAGPSGPALRMAGWLVAQAVILHSPRDVQVRLLTGAAGAEEWGWLAWVPHARGTVPGGPEVLLGSDPETIAARVAELVQVVRARRAAAETLLRNAVFAEPDIVLVVDGARRLREIPGMTQVLQEGPQVRVFSICVDTEERFLPQECTAVIGLADAGQARGPVATLRRHGTPTVADVRPDLPTPAWCESIARALAPVRDVTSPDEGALPDRVLLPELLALDPPDPATIGERWRRRPASTRAFLGVGYDGPVSFDLVLDGPHALIAGTTGSGKSELLQSFVAALAAANRPDELTFVLVDYKGGSAFKDCVELPHTLGMVTDLDAQLVHRAMASLGAELTRRELLLAMVGAKDHAEYRGKRIRDAELPALPRLLLIVDEFATLVREVPDFIPGLVGIAQRGRSLGIHMVLATQRPAGVITADIRANTNLRIALRVTDAGESSDVIDTKDAVAISSSTPGRALARTSHHTVIPFQTAYAGTERLDTKADPDALRALPAPVEPVRPQTSVLSWSRLGRPRPPAVEVEVEPQPQPGDAEPTTDLKELVTAISAAAAALPDFVKPPSPWLDPLPHRVLPADLPPAAPGAERPPGALEPVAWAMEDVPHLQARKPVLLDPSTFGHLFVVGAPRTGRSQLLRTMAAALARRHSCGVVHIQAIDAGGGALAALADLPHCGTVVPRNDLSRIDRLISRLGEELSSRQELLSRQACANLTELRASDARGCPAHVFLLIDGWDPLAPTLYEYDDGRVMNEVVRLLREGAAAGIHLVMTSERALINGRLSSVNDDMVLLRLADRAEYSGAGVPRTAIPGSMPPGRILVSGSWTEAQVCLLGPGESGREQVEALRRIAADARERDAGVDPARRPFVLAPLPTAITFAEAYEAVTEEQRRPLWGLLGIGGDAVGAVGADFADAQHTFAVVGPPGSGRSNTLATMAVSLLASGTRVVAITPRDSPLRLLRAHPLVTLVEGADSDGSRTSAAVAELAGPAVVLIDDADLLSEMGSMVGYALRDVIGSGRDRGIGLAYAATAETLLQSLSGWLGDVRRNRQGILLSPQLGGEGDLIGARLPTERVRQPLRIGHAWIRDRKGFLAPVLVPETQLRPAAG</sequence>
<evidence type="ECO:0000256" key="5">
    <source>
        <dbReference type="SAM" id="Phobius"/>
    </source>
</evidence>
<dbReference type="PANTHER" id="PTHR22683:SF1">
    <property type="entry name" value="TYPE VII SECRETION SYSTEM PROTEIN ESSC"/>
    <property type="match status" value="1"/>
</dbReference>
<evidence type="ECO:0000256" key="1">
    <source>
        <dbReference type="ARBA" id="ARBA00022741"/>
    </source>
</evidence>
<feature type="region of interest" description="Disordered" evidence="4">
    <location>
        <begin position="927"/>
        <end position="953"/>
    </location>
</feature>
<dbReference type="Proteomes" id="UP000190037">
    <property type="component" value="Unassembled WGS sequence"/>
</dbReference>
<evidence type="ECO:0008006" key="10">
    <source>
        <dbReference type="Google" id="ProtNLM"/>
    </source>
</evidence>
<keyword evidence="2 3" id="KW-0067">ATP-binding</keyword>
<feature type="transmembrane region" description="Helical" evidence="5">
    <location>
        <begin position="282"/>
        <end position="300"/>
    </location>
</feature>